<feature type="transmembrane region" description="Helical" evidence="10">
    <location>
        <begin position="270"/>
        <end position="291"/>
    </location>
</feature>
<dbReference type="FunFam" id="1.20.1560.10:FF:000010">
    <property type="entry name" value="Multidrug resistance-associated ABC transporter"/>
    <property type="match status" value="1"/>
</dbReference>
<dbReference type="InterPro" id="IPR036640">
    <property type="entry name" value="ABC1_TM_sf"/>
</dbReference>
<dbReference type="FunFam" id="1.20.1560.10:FF:000006">
    <property type="entry name" value="ATP-binding cassette, sub-family C (CFTR/MRP), member 9"/>
    <property type="match status" value="1"/>
</dbReference>
<feature type="transmembrane region" description="Helical" evidence="10">
    <location>
        <begin position="297"/>
        <end position="319"/>
    </location>
</feature>
<evidence type="ECO:0000256" key="5">
    <source>
        <dbReference type="ARBA" id="ARBA00022741"/>
    </source>
</evidence>
<dbReference type="InterPro" id="IPR011527">
    <property type="entry name" value="ABC1_TM_dom"/>
</dbReference>
<evidence type="ECO:0000256" key="4">
    <source>
        <dbReference type="ARBA" id="ARBA00022692"/>
    </source>
</evidence>
<evidence type="ECO:0000256" key="2">
    <source>
        <dbReference type="ARBA" id="ARBA00009726"/>
    </source>
</evidence>
<dbReference type="InterPro" id="IPR050173">
    <property type="entry name" value="ABC_transporter_C-like"/>
</dbReference>
<dbReference type="EMBL" id="KL198013">
    <property type="protein sequence ID" value="KDQ23420.1"/>
    <property type="molecule type" value="Genomic_DNA"/>
</dbReference>
<dbReference type="GO" id="GO:0005524">
    <property type="term" value="F:ATP binding"/>
    <property type="evidence" value="ECO:0007669"/>
    <property type="project" value="UniProtKB-KW"/>
</dbReference>
<dbReference type="Pfam" id="PF00664">
    <property type="entry name" value="ABC_membrane"/>
    <property type="match status" value="2"/>
</dbReference>
<dbReference type="HOGENOM" id="CLU_000604_27_1_1"/>
<dbReference type="PROSITE" id="PS50929">
    <property type="entry name" value="ABC_TM1F"/>
    <property type="match status" value="2"/>
</dbReference>
<dbReference type="CDD" id="cd03244">
    <property type="entry name" value="ABCC_MRP_domain2"/>
    <property type="match status" value="1"/>
</dbReference>
<dbReference type="PROSITE" id="PS00211">
    <property type="entry name" value="ABC_TRANSPORTER_1"/>
    <property type="match status" value="2"/>
</dbReference>
<reference evidence="14" key="1">
    <citation type="journal article" date="2014" name="Proc. Natl. Acad. Sci. U.S.A.">
        <title>Extensive sampling of basidiomycete genomes demonstrates inadequacy of the white-rot/brown-rot paradigm for wood decay fungi.</title>
        <authorList>
            <person name="Riley R."/>
            <person name="Salamov A.A."/>
            <person name="Brown D.W."/>
            <person name="Nagy L.G."/>
            <person name="Floudas D."/>
            <person name="Held B.W."/>
            <person name="Levasseur A."/>
            <person name="Lombard V."/>
            <person name="Morin E."/>
            <person name="Otillar R."/>
            <person name="Lindquist E.A."/>
            <person name="Sun H."/>
            <person name="LaButti K.M."/>
            <person name="Schmutz J."/>
            <person name="Jabbour D."/>
            <person name="Luo H."/>
            <person name="Baker S.E."/>
            <person name="Pisabarro A.G."/>
            <person name="Walton J.D."/>
            <person name="Blanchette R.A."/>
            <person name="Henrissat B."/>
            <person name="Martin F."/>
            <person name="Cullen D."/>
            <person name="Hibbett D.S."/>
            <person name="Grigoriev I.V."/>
        </authorList>
    </citation>
    <scope>NUCLEOTIDE SEQUENCE [LARGE SCALE GENOMIC DNA]</scope>
    <source>
        <strain evidence="14">PC15</strain>
    </source>
</reference>
<dbReference type="Proteomes" id="UP000027073">
    <property type="component" value="Unassembled WGS sequence"/>
</dbReference>
<organism evidence="13 14">
    <name type="scientific">Pleurotus ostreatus (strain PC15)</name>
    <name type="common">Oyster mushroom</name>
    <dbReference type="NCBI Taxonomy" id="1137138"/>
    <lineage>
        <taxon>Eukaryota</taxon>
        <taxon>Fungi</taxon>
        <taxon>Dikarya</taxon>
        <taxon>Basidiomycota</taxon>
        <taxon>Agaricomycotina</taxon>
        <taxon>Agaricomycetes</taxon>
        <taxon>Agaricomycetidae</taxon>
        <taxon>Agaricales</taxon>
        <taxon>Pleurotineae</taxon>
        <taxon>Pleurotaceae</taxon>
        <taxon>Pleurotus</taxon>
    </lineage>
</organism>
<gene>
    <name evidence="13" type="ORF">PLEOSDRAFT_174745</name>
</gene>
<evidence type="ECO:0008006" key="15">
    <source>
        <dbReference type="Google" id="ProtNLM"/>
    </source>
</evidence>
<dbReference type="Pfam" id="PF00005">
    <property type="entry name" value="ABC_tran"/>
    <property type="match status" value="2"/>
</dbReference>
<dbReference type="PANTHER" id="PTHR24223">
    <property type="entry name" value="ATP-BINDING CASSETTE SUB-FAMILY C"/>
    <property type="match status" value="1"/>
</dbReference>
<dbReference type="FunFam" id="3.40.50.300:FF:000997">
    <property type="entry name" value="Multidrug resistance-associated protein 1"/>
    <property type="match status" value="1"/>
</dbReference>
<dbReference type="SUPFAM" id="SSF52540">
    <property type="entry name" value="P-loop containing nucleoside triphosphate hydrolases"/>
    <property type="match status" value="2"/>
</dbReference>
<dbReference type="VEuPathDB" id="FungiDB:PLEOSDRAFT_174745"/>
<dbReference type="PANTHER" id="PTHR24223:SF456">
    <property type="entry name" value="MULTIDRUG RESISTANCE-ASSOCIATED PROTEIN LETHAL(2)03659"/>
    <property type="match status" value="1"/>
</dbReference>
<dbReference type="STRING" id="1137138.A0A067N8Z2"/>
<dbReference type="InterPro" id="IPR027417">
    <property type="entry name" value="P-loop_NTPase"/>
</dbReference>
<evidence type="ECO:0000259" key="11">
    <source>
        <dbReference type="PROSITE" id="PS50893"/>
    </source>
</evidence>
<dbReference type="OrthoDB" id="6500128at2759"/>
<evidence type="ECO:0000256" key="7">
    <source>
        <dbReference type="ARBA" id="ARBA00022989"/>
    </source>
</evidence>
<evidence type="ECO:0000256" key="10">
    <source>
        <dbReference type="SAM" id="Phobius"/>
    </source>
</evidence>
<dbReference type="SUPFAM" id="SSF90123">
    <property type="entry name" value="ABC transporter transmembrane region"/>
    <property type="match status" value="2"/>
</dbReference>
<evidence type="ECO:0000256" key="9">
    <source>
        <dbReference type="SAM" id="MobiDB-lite"/>
    </source>
</evidence>
<protein>
    <recommendedName>
        <fullName evidence="15">Multidrug resistance-associated ABC transporter</fullName>
    </recommendedName>
</protein>
<proteinExistence type="inferred from homology"/>
<evidence type="ECO:0000259" key="12">
    <source>
        <dbReference type="PROSITE" id="PS50929"/>
    </source>
</evidence>
<keyword evidence="4 10" id="KW-0812">Transmembrane</keyword>
<dbReference type="InParanoid" id="A0A067N8Z2"/>
<name>A0A067N8Z2_PLEO1</name>
<dbReference type="GO" id="GO:0016020">
    <property type="term" value="C:membrane"/>
    <property type="evidence" value="ECO:0007669"/>
    <property type="project" value="UniProtKB-SubCell"/>
</dbReference>
<feature type="domain" description="ABC transporter" evidence="11">
    <location>
        <begin position="511"/>
        <end position="735"/>
    </location>
</feature>
<evidence type="ECO:0000256" key="6">
    <source>
        <dbReference type="ARBA" id="ARBA00022840"/>
    </source>
</evidence>
<dbReference type="InterPro" id="IPR003439">
    <property type="entry name" value="ABC_transporter-like_ATP-bd"/>
</dbReference>
<comment type="similarity">
    <text evidence="2">Belongs to the ABC transporter superfamily. ABCC family. Conjugate transporter (TC 3.A.1.208) subfamily.</text>
</comment>
<sequence length="1377" mass="152748">MFNPFNPPPAPPAFGKGKILPEKQASWPSRIIFHWLGPFLAVGYSRPIQPDDLWELPPNKRTAHLTELVQNIFYARCPPDKRPNFFREDHGGDQGSGIGSNGDATDEEKPHTKSKATKPPKYDSSLFKSLHSAFFYRWWIAGIFYLGADTLRTTTPLVTKVLLNWLTESYIYHHLPDEVKATAAVSQPRGIGFGIGLAFALFAMQQMASLLNNHFFIITMVNGLCVRSALIGNIFQKSLRLSGRARISHSVGQITTMISTDATRLDRFSMYVHGLWVSPIQIILGIGLLLGNLGYSALVGLGVLILGLPIQTVLVMIMFKQRKKGVKFTDTRLRLTTEVLQGVRLLKAYGWEKFYIHQLELLRKKEIQALKKTATARAGIIALMSFVPVLAAVLSFITYSLSGHELNIAIIFSSLQLFNVIRMPLATLPVVFSFLTDALVALGRISSFLLAEELPEPYPINYNNKRAITVDADFAWETAAKLEDKFNVHSKKHKHTKAAKDEKSILPTKAAEAEGSVESHEAKEQPFVLKNLSLEIDRGSFVAIVGRVGSGKSSLLQALIGEMRKTRGEVNFGGSVSYVPQRAWIQNATLRENILFGHAMDESRFRQVIKACSLEHDIAMLPQGEETEIGEKGINLSGGQKARVSLARAAYSDTDIVLLDDPLSAVDAYVGKDILDNCLLRGPLADRTRVLVTHALHVLDKVDYIYVVNDGVLVEQGTYEALMKDSVSFGRLIEEFGSMEEDKEDEQPRRETPDFNLRVQKGAAAGETKNAALMQTEERNVGAVTWDTYAKYLRFGGGIFWAPFLLSLLVLNQAAAVGNNLFLGFWTSQTIPGFTQGSYMGVYASLGVANALFSFLLGMSFSFAALIAGFNLFRAALKAVLHSPTSFFDTTPMGRILSRLSKDQDTLDTELSITLYQFLNTFSSILGTAGLVFYTFPYLGIMFAPMAVLYYGISVYYRRTSVETKRLDSLMRSALYSSYSETLTGLSTIRAYRTQDTAVTHAHEGLDMENRAYYMTVSIQRWLALRLDVFGNVLVFGIALFAAGFRETVNPARIGVVLTYTLSITQVFSEMVNQFAQNEQNMNAVERILVYTELPPEGDLTTPNDPPESWPEKGEIEFSNVEFAYREGLPLVLKDISFKVRAGEKIGIVGRTGSGKSSLLQALFRTVELRGGKIEIDGQNIGTIGLSVLRRKLALVPQDSTLFLGTLRENLDPEASRTDAELISVLRRAWLLPRDGRSDPNAEAKFSLESTIGDEGSNYSVGERQLLALCRALVKNSKIIVLDEATSSVDVETDAKLQQTIQTEFGTSTLLCIAHRLNTIAYYDRVLVMDSGKVAEFDTVLNLFDKEDSIFRSLCNEASLSRQDIVRIRSDSGFSSN</sequence>
<feature type="transmembrane region" description="Helical" evidence="10">
    <location>
        <begin position="421"/>
        <end position="442"/>
    </location>
</feature>
<feature type="domain" description="ABC transmembrane type-1" evidence="12">
    <location>
        <begin position="804"/>
        <end position="1077"/>
    </location>
</feature>
<feature type="transmembrane region" description="Helical" evidence="10">
    <location>
        <begin position="214"/>
        <end position="235"/>
    </location>
</feature>
<dbReference type="Gene3D" id="1.20.1560.10">
    <property type="entry name" value="ABC transporter type 1, transmembrane domain"/>
    <property type="match status" value="2"/>
</dbReference>
<evidence type="ECO:0000256" key="1">
    <source>
        <dbReference type="ARBA" id="ARBA00004141"/>
    </source>
</evidence>
<evidence type="ECO:0000313" key="13">
    <source>
        <dbReference type="EMBL" id="KDQ23420.1"/>
    </source>
</evidence>
<evidence type="ECO:0000256" key="3">
    <source>
        <dbReference type="ARBA" id="ARBA00022448"/>
    </source>
</evidence>
<evidence type="ECO:0000313" key="14">
    <source>
        <dbReference type="Proteomes" id="UP000027073"/>
    </source>
</evidence>
<accession>A0A067N8Z2</accession>
<keyword evidence="3" id="KW-0813">Transport</keyword>
<dbReference type="SMART" id="SM00382">
    <property type="entry name" value="AAA"/>
    <property type="match status" value="2"/>
</dbReference>
<dbReference type="CDD" id="cd03250">
    <property type="entry name" value="ABCC_MRP_domain1"/>
    <property type="match status" value="1"/>
</dbReference>
<feature type="domain" description="ABC transporter" evidence="11">
    <location>
        <begin position="1116"/>
        <end position="1356"/>
    </location>
</feature>
<keyword evidence="8 10" id="KW-0472">Membrane</keyword>
<evidence type="ECO:0000256" key="8">
    <source>
        <dbReference type="ARBA" id="ARBA00023136"/>
    </source>
</evidence>
<keyword evidence="7 10" id="KW-1133">Transmembrane helix</keyword>
<dbReference type="CDD" id="cd18597">
    <property type="entry name" value="ABC_6TM_YOR1_D1_like"/>
    <property type="match status" value="1"/>
</dbReference>
<keyword evidence="6" id="KW-0067">ATP-binding</keyword>
<dbReference type="GO" id="GO:0016887">
    <property type="term" value="F:ATP hydrolysis activity"/>
    <property type="evidence" value="ECO:0007669"/>
    <property type="project" value="InterPro"/>
</dbReference>
<dbReference type="FunFam" id="3.40.50.300:FF:000565">
    <property type="entry name" value="ABC bile acid transporter"/>
    <property type="match status" value="1"/>
</dbReference>
<feature type="transmembrane region" description="Helical" evidence="10">
    <location>
        <begin position="799"/>
        <end position="822"/>
    </location>
</feature>
<feature type="region of interest" description="Disordered" evidence="9">
    <location>
        <begin position="84"/>
        <end position="122"/>
    </location>
</feature>
<dbReference type="CDD" id="cd18606">
    <property type="entry name" value="ABC_6TM_YOR1_D2_like"/>
    <property type="match status" value="1"/>
</dbReference>
<dbReference type="PROSITE" id="PS50893">
    <property type="entry name" value="ABC_TRANSPORTER_2"/>
    <property type="match status" value="2"/>
</dbReference>
<feature type="transmembrane region" description="Helical" evidence="10">
    <location>
        <begin position="1023"/>
        <end position="1045"/>
    </location>
</feature>
<dbReference type="GO" id="GO:0140359">
    <property type="term" value="F:ABC-type transporter activity"/>
    <property type="evidence" value="ECO:0007669"/>
    <property type="project" value="InterPro"/>
</dbReference>
<comment type="subcellular location">
    <subcellularLocation>
        <location evidence="1">Membrane</location>
        <topology evidence="1">Multi-pass membrane protein</topology>
    </subcellularLocation>
</comment>
<feature type="transmembrane region" description="Helical" evidence="10">
    <location>
        <begin position="938"/>
        <end position="957"/>
    </location>
</feature>
<feature type="domain" description="ABC transmembrane type-1" evidence="12">
    <location>
        <begin position="139"/>
        <end position="437"/>
    </location>
</feature>
<feature type="transmembrane region" description="Helical" evidence="10">
    <location>
        <begin position="911"/>
        <end position="932"/>
    </location>
</feature>
<feature type="transmembrane region" description="Helical" evidence="10">
    <location>
        <begin position="842"/>
        <end position="873"/>
    </location>
</feature>
<keyword evidence="5" id="KW-0547">Nucleotide-binding</keyword>
<dbReference type="InterPro" id="IPR017871">
    <property type="entry name" value="ABC_transporter-like_CS"/>
</dbReference>
<feature type="transmembrane region" description="Helical" evidence="10">
    <location>
        <begin position="380"/>
        <end position="401"/>
    </location>
</feature>
<dbReference type="Gene3D" id="3.40.50.300">
    <property type="entry name" value="P-loop containing nucleotide triphosphate hydrolases"/>
    <property type="match status" value="2"/>
</dbReference>
<dbReference type="InterPro" id="IPR003593">
    <property type="entry name" value="AAA+_ATPase"/>
</dbReference>